<evidence type="ECO:0000256" key="1">
    <source>
        <dbReference type="SAM" id="Coils"/>
    </source>
</evidence>
<keyword evidence="2" id="KW-0732">Signal</keyword>
<accession>A0ABS9BN82</accession>
<protein>
    <submittedName>
        <fullName evidence="3">Uncharacterized protein</fullName>
    </submittedName>
</protein>
<dbReference type="Proteomes" id="UP001200145">
    <property type="component" value="Unassembled WGS sequence"/>
</dbReference>
<evidence type="ECO:0000313" key="4">
    <source>
        <dbReference type="Proteomes" id="UP001200145"/>
    </source>
</evidence>
<dbReference type="RefSeq" id="WP_234867851.1">
    <property type="nucleotide sequence ID" value="NZ_JAKEVY010000005.1"/>
</dbReference>
<proteinExistence type="predicted"/>
<evidence type="ECO:0000256" key="2">
    <source>
        <dbReference type="SAM" id="SignalP"/>
    </source>
</evidence>
<organism evidence="3 4">
    <name type="scientific">Flavihumibacter fluminis</name>
    <dbReference type="NCBI Taxonomy" id="2909236"/>
    <lineage>
        <taxon>Bacteria</taxon>
        <taxon>Pseudomonadati</taxon>
        <taxon>Bacteroidota</taxon>
        <taxon>Chitinophagia</taxon>
        <taxon>Chitinophagales</taxon>
        <taxon>Chitinophagaceae</taxon>
        <taxon>Flavihumibacter</taxon>
    </lineage>
</organism>
<name>A0ABS9BN82_9BACT</name>
<comment type="caution">
    <text evidence="3">The sequence shown here is derived from an EMBL/GenBank/DDBJ whole genome shotgun (WGS) entry which is preliminary data.</text>
</comment>
<feature type="coiled-coil region" evidence="1">
    <location>
        <begin position="148"/>
        <end position="214"/>
    </location>
</feature>
<feature type="chain" id="PRO_5045129950" evidence="2">
    <location>
        <begin position="20"/>
        <end position="215"/>
    </location>
</feature>
<sequence>MKQISFFAGFILLSTIAMAQAKSVQGIAEYQKSKLPAAVIELPYSPSTIEAAVDEHFSKKGHKPANAKDYKVFRNVHLGGSDRYDAYLKVERKSRKEKEAAVVYMVVTKPNELITAKAGSDQAGVSEARDFLDKLVPDVEEYQLKLDIAAQEEVIRKVEKKYNSLLNDSTDLSKKKLQLEEKITENSQSLQSQQAELEKERQALEAIRQRKKGEK</sequence>
<dbReference type="EMBL" id="JAKEVY010000005">
    <property type="protein sequence ID" value="MCF1716568.1"/>
    <property type="molecule type" value="Genomic_DNA"/>
</dbReference>
<keyword evidence="4" id="KW-1185">Reference proteome</keyword>
<reference evidence="3 4" key="1">
    <citation type="submission" date="2022-01" db="EMBL/GenBank/DDBJ databases">
        <title>Flavihumibacter sp. nov., isolated from sediment of a river.</title>
        <authorList>
            <person name="Liu H."/>
        </authorList>
    </citation>
    <scope>NUCLEOTIDE SEQUENCE [LARGE SCALE GENOMIC DNA]</scope>
    <source>
        <strain evidence="3 4">RY-1</strain>
    </source>
</reference>
<evidence type="ECO:0000313" key="3">
    <source>
        <dbReference type="EMBL" id="MCF1716568.1"/>
    </source>
</evidence>
<feature type="signal peptide" evidence="2">
    <location>
        <begin position="1"/>
        <end position="19"/>
    </location>
</feature>
<gene>
    <name evidence="3" type="ORF">L0U88_18140</name>
</gene>
<keyword evidence="1" id="KW-0175">Coiled coil</keyword>